<feature type="transmembrane region" description="Helical" evidence="2">
    <location>
        <begin position="287"/>
        <end position="308"/>
    </location>
</feature>
<keyword evidence="2" id="KW-1133">Transmembrane helix</keyword>
<feature type="region of interest" description="Disordered" evidence="1">
    <location>
        <begin position="1"/>
        <end position="41"/>
    </location>
</feature>
<accession>A0A2V1B0R2</accession>
<name>A0A2V1B0R2_9ASCO</name>
<keyword evidence="4" id="KW-1185">Reference proteome</keyword>
<sequence>MSDIKSPVNSQDEIPQKLPEFQEMEIEVPDDPEKIPKEKHKKRSPSFKRAFLILVCLGFQIWLWIPTIPTSTLKYSVGGSGDWYDFSRFLLETFEDASPGSTGKMAEFIPEKWPLGETQYYIHYYGYCRKSEKKPTVCHKSSDNPLKRIVYDIGTVLAQEMETTKMNQNHIALSWEKAMGSALDKARKAVKEIPDAARFLNGTQQREIKESTIGIIKEFDWDFWNDPTQILIVSTVFFWFGTIFLLVRHFLFTFMGFLILILGNLPALIYASAIRGKSSGMFVKTHYLGHTMICVAIEVMVIVAMFCWTEREDEKIS</sequence>
<feature type="transmembrane region" description="Helical" evidence="2">
    <location>
        <begin position="254"/>
        <end position="275"/>
    </location>
</feature>
<dbReference type="VEuPathDB" id="FungiDB:CXQ85_003789"/>
<evidence type="ECO:0000313" key="4">
    <source>
        <dbReference type="Proteomes" id="UP000244309"/>
    </source>
</evidence>
<keyword evidence="2" id="KW-0472">Membrane</keyword>
<proteinExistence type="predicted"/>
<dbReference type="STRING" id="45357.A0A2V1B0R2"/>
<dbReference type="GeneID" id="37009119"/>
<feature type="transmembrane region" description="Helical" evidence="2">
    <location>
        <begin position="47"/>
        <end position="65"/>
    </location>
</feature>
<keyword evidence="2" id="KW-0812">Transmembrane</keyword>
<evidence type="ECO:0000256" key="2">
    <source>
        <dbReference type="SAM" id="Phobius"/>
    </source>
</evidence>
<dbReference type="Proteomes" id="UP000244309">
    <property type="component" value="Unassembled WGS sequence"/>
</dbReference>
<reference evidence="3 4" key="1">
    <citation type="submission" date="2017-12" db="EMBL/GenBank/DDBJ databases">
        <title>Genome Sequence of a Multidrug-Resistant Candida haemulonii Isolate from a Patient with Chronic Leg Ulcers in Israel.</title>
        <authorList>
            <person name="Chow N.A."/>
            <person name="Gade L."/>
            <person name="Batra D."/>
            <person name="Rowe L.A."/>
            <person name="Ben-Ami R."/>
            <person name="Loparev V.N."/>
            <person name="Litvintseva A.P."/>
        </authorList>
    </citation>
    <scope>NUCLEOTIDE SEQUENCE [LARGE SCALE GENOMIC DNA]</scope>
    <source>
        <strain evidence="3 4">B11899</strain>
    </source>
</reference>
<comment type="caution">
    <text evidence="3">The sequence shown here is derived from an EMBL/GenBank/DDBJ whole genome shotgun (WGS) entry which is preliminary data.</text>
</comment>
<organism evidence="3 4">
    <name type="scientific">Candidozyma haemuli</name>
    <dbReference type="NCBI Taxonomy" id="45357"/>
    <lineage>
        <taxon>Eukaryota</taxon>
        <taxon>Fungi</taxon>
        <taxon>Dikarya</taxon>
        <taxon>Ascomycota</taxon>
        <taxon>Saccharomycotina</taxon>
        <taxon>Pichiomycetes</taxon>
        <taxon>Metschnikowiaceae</taxon>
        <taxon>Candidozyma</taxon>
    </lineage>
</organism>
<feature type="transmembrane region" description="Helical" evidence="2">
    <location>
        <begin position="228"/>
        <end position="247"/>
    </location>
</feature>
<evidence type="ECO:0000256" key="1">
    <source>
        <dbReference type="SAM" id="MobiDB-lite"/>
    </source>
</evidence>
<dbReference type="EMBL" id="PKFO01000011">
    <property type="protein sequence ID" value="PVH23499.1"/>
    <property type="molecule type" value="Genomic_DNA"/>
</dbReference>
<dbReference type="RefSeq" id="XP_025344439.1">
    <property type="nucleotide sequence ID" value="XM_025487423.1"/>
</dbReference>
<evidence type="ECO:0000313" key="3">
    <source>
        <dbReference type="EMBL" id="PVH23499.1"/>
    </source>
</evidence>
<gene>
    <name evidence="3" type="ORF">CXQ85_003789</name>
</gene>
<protein>
    <submittedName>
        <fullName evidence="3">Uncharacterized protein</fullName>
    </submittedName>
</protein>
<dbReference type="AlphaFoldDB" id="A0A2V1B0R2"/>